<name>A0A1I6HMT9_9EURY</name>
<evidence type="ECO:0000256" key="2">
    <source>
        <dbReference type="ARBA" id="ARBA00007274"/>
    </source>
</evidence>
<comment type="pathway">
    <text evidence="1">Amino-acid biosynthesis; L-cysteine biosynthesis; L-cysteine from L-serine: step 1/2.</text>
</comment>
<dbReference type="InterPro" id="IPR011004">
    <property type="entry name" value="Trimer_LpxA-like_sf"/>
</dbReference>
<keyword evidence="4" id="KW-0028">Amino-acid biosynthesis</keyword>
<dbReference type="EMBL" id="FOYT01000002">
    <property type="protein sequence ID" value="SFR55765.1"/>
    <property type="molecule type" value="Genomic_DNA"/>
</dbReference>
<dbReference type="InterPro" id="IPR045304">
    <property type="entry name" value="LbH_SAT"/>
</dbReference>
<dbReference type="Proteomes" id="UP000198531">
    <property type="component" value="Unassembled WGS sequence"/>
</dbReference>
<dbReference type="InterPro" id="IPR001451">
    <property type="entry name" value="Hexapep"/>
</dbReference>
<keyword evidence="6" id="KW-0012">Acyltransferase</keyword>
<dbReference type="GO" id="GO:0006535">
    <property type="term" value="P:cysteine biosynthetic process from serine"/>
    <property type="evidence" value="ECO:0007669"/>
    <property type="project" value="InterPro"/>
</dbReference>
<evidence type="ECO:0000259" key="9">
    <source>
        <dbReference type="Pfam" id="PF06426"/>
    </source>
</evidence>
<evidence type="ECO:0000256" key="6">
    <source>
        <dbReference type="ARBA" id="ARBA00023315"/>
    </source>
</evidence>
<dbReference type="PANTHER" id="PTHR42811">
    <property type="entry name" value="SERINE ACETYLTRANSFERASE"/>
    <property type="match status" value="1"/>
</dbReference>
<dbReference type="GO" id="GO:0009001">
    <property type="term" value="F:serine O-acetyltransferase activity"/>
    <property type="evidence" value="ECO:0007669"/>
    <property type="project" value="UniProtKB-EC"/>
</dbReference>
<dbReference type="InterPro" id="IPR018357">
    <property type="entry name" value="Hexapep_transf_CS"/>
</dbReference>
<dbReference type="Pfam" id="PF14602">
    <property type="entry name" value="Hexapep_2"/>
    <property type="match status" value="1"/>
</dbReference>
<evidence type="ECO:0000256" key="8">
    <source>
        <dbReference type="SAM" id="MobiDB-lite"/>
    </source>
</evidence>
<dbReference type="PROSITE" id="PS00101">
    <property type="entry name" value="HEXAPEP_TRANSFERASES"/>
    <property type="match status" value="1"/>
</dbReference>
<dbReference type="Pfam" id="PF06426">
    <property type="entry name" value="SATase_N"/>
    <property type="match status" value="1"/>
</dbReference>
<proteinExistence type="inferred from homology"/>
<evidence type="ECO:0000256" key="5">
    <source>
        <dbReference type="ARBA" id="ARBA00022679"/>
    </source>
</evidence>
<evidence type="ECO:0000256" key="1">
    <source>
        <dbReference type="ARBA" id="ARBA00004876"/>
    </source>
</evidence>
<evidence type="ECO:0000313" key="11">
    <source>
        <dbReference type="Proteomes" id="UP000198531"/>
    </source>
</evidence>
<dbReference type="InterPro" id="IPR005881">
    <property type="entry name" value="Ser_O-AcTrfase"/>
</dbReference>
<dbReference type="SUPFAM" id="SSF51161">
    <property type="entry name" value="Trimeric LpxA-like enzymes"/>
    <property type="match status" value="1"/>
</dbReference>
<accession>A0A1I6HMT9</accession>
<dbReference type="STRING" id="553469.SAMN04487947_2244"/>
<organism evidence="10 11">
    <name type="scientific">Halogeometricum rufum</name>
    <dbReference type="NCBI Taxonomy" id="553469"/>
    <lineage>
        <taxon>Archaea</taxon>
        <taxon>Methanobacteriati</taxon>
        <taxon>Methanobacteriota</taxon>
        <taxon>Stenosarchaea group</taxon>
        <taxon>Halobacteria</taxon>
        <taxon>Halobacteriales</taxon>
        <taxon>Haloferacaceae</taxon>
        <taxon>Halogeometricum</taxon>
    </lineage>
</organism>
<sequence>MSERSGSRGVLGRLRDAVCRVREDVAAIRDRDPAAGGTLDVLLFYPGMTAVWAHRVAHALWRRNHRFGARALSHLVRLLTAVEIHPGAELGRRVTIDHGAGVVVGETAELGDDVHLYHGVTLGANRPQPGKRHPTVEANVVLGANSTVVGPVTVGERAVVGAGAVVTDDVPASATMVGNPAERVDGVRAVADDDEGGAVGGAATADADGTDVGGADADGAGVDDDADSASRAPFRCS</sequence>
<dbReference type="InterPro" id="IPR053376">
    <property type="entry name" value="Serine_acetyltransferase"/>
</dbReference>
<keyword evidence="5 10" id="KW-0808">Transferase</keyword>
<comment type="catalytic activity">
    <reaction evidence="7">
        <text>L-serine + acetyl-CoA = O-acetyl-L-serine + CoA</text>
        <dbReference type="Rhea" id="RHEA:24560"/>
        <dbReference type="ChEBI" id="CHEBI:33384"/>
        <dbReference type="ChEBI" id="CHEBI:57287"/>
        <dbReference type="ChEBI" id="CHEBI:57288"/>
        <dbReference type="ChEBI" id="CHEBI:58340"/>
        <dbReference type="EC" id="2.3.1.30"/>
    </reaction>
</comment>
<dbReference type="Gene3D" id="1.10.3130.10">
    <property type="entry name" value="serine acetyltransferase, domain 1"/>
    <property type="match status" value="1"/>
</dbReference>
<keyword evidence="11" id="KW-1185">Reference proteome</keyword>
<comment type="similarity">
    <text evidence="2">Belongs to the transferase hexapeptide repeat family.</text>
</comment>
<dbReference type="EC" id="2.3.1.30" evidence="3"/>
<evidence type="ECO:0000256" key="7">
    <source>
        <dbReference type="ARBA" id="ARBA00049486"/>
    </source>
</evidence>
<dbReference type="InterPro" id="IPR010493">
    <property type="entry name" value="Ser_AcTrfase_N"/>
</dbReference>
<dbReference type="FunFam" id="2.160.10.10:FF:000007">
    <property type="entry name" value="Serine acetyltransferase"/>
    <property type="match status" value="1"/>
</dbReference>
<dbReference type="Gene3D" id="2.160.10.10">
    <property type="entry name" value="Hexapeptide repeat proteins"/>
    <property type="match status" value="1"/>
</dbReference>
<feature type="region of interest" description="Disordered" evidence="8">
    <location>
        <begin position="192"/>
        <end position="237"/>
    </location>
</feature>
<gene>
    <name evidence="10" type="ORF">SAMN04487947_2244</name>
</gene>
<feature type="domain" description="Serine acetyltransferase N-terminal" evidence="9">
    <location>
        <begin position="13"/>
        <end position="51"/>
    </location>
</feature>
<evidence type="ECO:0000313" key="10">
    <source>
        <dbReference type="EMBL" id="SFR55765.1"/>
    </source>
</evidence>
<dbReference type="GO" id="GO:0005737">
    <property type="term" value="C:cytoplasm"/>
    <property type="evidence" value="ECO:0007669"/>
    <property type="project" value="InterPro"/>
</dbReference>
<evidence type="ECO:0000256" key="3">
    <source>
        <dbReference type="ARBA" id="ARBA00013266"/>
    </source>
</evidence>
<reference evidence="11" key="1">
    <citation type="submission" date="2016-10" db="EMBL/GenBank/DDBJ databases">
        <authorList>
            <person name="Varghese N."/>
            <person name="Submissions S."/>
        </authorList>
    </citation>
    <scope>NUCLEOTIDE SEQUENCE [LARGE SCALE GENOMIC DNA]</scope>
    <source>
        <strain evidence="11">CGMCC 1.7736</strain>
    </source>
</reference>
<dbReference type="InterPro" id="IPR042122">
    <property type="entry name" value="Ser_AcTrfase_N_sf"/>
</dbReference>
<dbReference type="UniPathway" id="UPA00136">
    <property type="reaction ID" value="UER00199"/>
</dbReference>
<protein>
    <recommendedName>
        <fullName evidence="3">serine O-acetyltransferase</fullName>
        <ecNumber evidence="3">2.3.1.30</ecNumber>
    </recommendedName>
</protein>
<dbReference type="CDD" id="cd03354">
    <property type="entry name" value="LbH_SAT"/>
    <property type="match status" value="1"/>
</dbReference>
<dbReference type="AlphaFoldDB" id="A0A1I6HMT9"/>
<evidence type="ECO:0000256" key="4">
    <source>
        <dbReference type="ARBA" id="ARBA00022605"/>
    </source>
</evidence>
<dbReference type="NCBIfam" id="NF041874">
    <property type="entry name" value="EPS_EpsC"/>
    <property type="match status" value="1"/>
</dbReference>
<dbReference type="NCBIfam" id="TIGR01172">
    <property type="entry name" value="cysE"/>
    <property type="match status" value="1"/>
</dbReference>